<evidence type="ECO:0000256" key="3">
    <source>
        <dbReference type="ARBA" id="ARBA00023015"/>
    </source>
</evidence>
<feature type="domain" description="Ferrous iron transporter FeoA-like" evidence="8">
    <location>
        <begin position="248"/>
        <end position="320"/>
    </location>
</feature>
<protein>
    <submittedName>
        <fullName evidence="10">Fe2+/Zn2+ uptake regulation protein</fullName>
    </submittedName>
</protein>
<feature type="binding site" evidence="7">
    <location>
        <position position="98"/>
    </location>
    <ligand>
        <name>Fe cation</name>
        <dbReference type="ChEBI" id="CHEBI:24875"/>
    </ligand>
</feature>
<dbReference type="GO" id="GO:0046914">
    <property type="term" value="F:transition metal ion binding"/>
    <property type="evidence" value="ECO:0007669"/>
    <property type="project" value="InterPro"/>
</dbReference>
<feature type="binding site" evidence="6">
    <location>
        <position position="105"/>
    </location>
    <ligand>
        <name>Zn(2+)</name>
        <dbReference type="ChEBI" id="CHEBI:29105"/>
    </ligand>
</feature>
<dbReference type="InterPro" id="IPR002481">
    <property type="entry name" value="FUR"/>
</dbReference>
<evidence type="ECO:0000313" key="10">
    <source>
        <dbReference type="EMBL" id="RAM02418.1"/>
    </source>
</evidence>
<sequence length="323" mass="36442">MPDRDQQEKEQFRRLFGRRGLDRFEERFQILDSFLKLEGHVSLAQIADQVRQDGLGVDNEFLQQCMDQLCRFGFASQVVFDRDETLLYEHRQLGVHHDHMVCTQCGAIIEFNDDALEHLQEKLAAEYGFFMLQHKMEIYGLCGQCMAQRDDLIPLSKARIGEKVEIVNVAAGRKMQMRFASMGLRTGIFVEIISSAMGGQIVIASDCNRLILCAGMASKIWVRPEKRSEGVSDDGTGGQFLPFFSESLPIIRMAPGKQGSIARVNGGHFSRRRLGKMGFHPGVLVQVINNSPLSKSIEVMVRGHRFSLSEKDASKIFVENITP</sequence>
<feature type="binding site" evidence="7">
    <location>
        <position position="134"/>
    </location>
    <ligand>
        <name>Fe cation</name>
        <dbReference type="ChEBI" id="CHEBI:24875"/>
    </ligand>
</feature>
<dbReference type="Pfam" id="PF01475">
    <property type="entry name" value="FUR"/>
    <property type="match status" value="1"/>
</dbReference>
<evidence type="ECO:0000313" key="9">
    <source>
        <dbReference type="EMBL" id="QBH13197.1"/>
    </source>
</evidence>
<gene>
    <name evidence="10" type="ORF">DO021_08840</name>
    <name evidence="9" type="ORF">EYB58_09860</name>
</gene>
<dbReference type="InterPro" id="IPR038157">
    <property type="entry name" value="FeoA_core_dom"/>
</dbReference>
<feature type="binding site" evidence="6">
    <location>
        <position position="102"/>
    </location>
    <ligand>
        <name>Zn(2+)</name>
        <dbReference type="ChEBI" id="CHEBI:29105"/>
    </ligand>
</feature>
<keyword evidence="12" id="KW-1185">Reference proteome</keyword>
<dbReference type="InterPro" id="IPR007167">
    <property type="entry name" value="Fe-transptr_FeoA-like"/>
</dbReference>
<dbReference type="EMBL" id="QLNI01000015">
    <property type="protein sequence ID" value="RAM02418.1"/>
    <property type="molecule type" value="Genomic_DNA"/>
</dbReference>
<dbReference type="GO" id="GO:0003700">
    <property type="term" value="F:DNA-binding transcription factor activity"/>
    <property type="evidence" value="ECO:0007669"/>
    <property type="project" value="InterPro"/>
</dbReference>
<dbReference type="InterPro" id="IPR008988">
    <property type="entry name" value="Transcriptional_repressor_C"/>
</dbReference>
<dbReference type="SUPFAM" id="SSF50037">
    <property type="entry name" value="C-terminal domain of transcriptional repressors"/>
    <property type="match status" value="2"/>
</dbReference>
<dbReference type="Proteomes" id="UP000248798">
    <property type="component" value="Unassembled WGS sequence"/>
</dbReference>
<accession>A0A328FCU2</accession>
<dbReference type="CDD" id="cd07153">
    <property type="entry name" value="Fur_like"/>
    <property type="match status" value="1"/>
</dbReference>
<dbReference type="Pfam" id="PF04023">
    <property type="entry name" value="FeoA"/>
    <property type="match status" value="2"/>
</dbReference>
<dbReference type="InterPro" id="IPR043135">
    <property type="entry name" value="Fur_C"/>
</dbReference>
<keyword evidence="3" id="KW-0805">Transcription regulation</keyword>
<evidence type="ECO:0000256" key="4">
    <source>
        <dbReference type="ARBA" id="ARBA00023125"/>
    </source>
</evidence>
<keyword evidence="6" id="KW-0862">Zinc</keyword>
<dbReference type="InterPro" id="IPR053184">
    <property type="entry name" value="FeoA-like"/>
</dbReference>
<keyword evidence="5" id="KW-0804">Transcription</keyword>
<reference evidence="9 12" key="2">
    <citation type="submission" date="2019-02" db="EMBL/GenBank/DDBJ databases">
        <title>Complete genome sequence of Desulfobacter hydrogenophilus AcRS1.</title>
        <authorList>
            <person name="Marietou A."/>
            <person name="Lund M.B."/>
            <person name="Marshall I.P.G."/>
            <person name="Schreiber L."/>
            <person name="Jorgensen B."/>
        </authorList>
    </citation>
    <scope>NUCLEOTIDE SEQUENCE [LARGE SCALE GENOMIC DNA]</scope>
    <source>
        <strain evidence="9 12">AcRS1</strain>
    </source>
</reference>
<dbReference type="Proteomes" id="UP000293902">
    <property type="component" value="Chromosome"/>
</dbReference>
<dbReference type="OrthoDB" id="8659436at2"/>
<feature type="binding site" evidence="6">
    <location>
        <position position="142"/>
    </location>
    <ligand>
        <name>Zn(2+)</name>
        <dbReference type="ChEBI" id="CHEBI:29105"/>
    </ligand>
</feature>
<comment type="cofactor">
    <cofactor evidence="6">
        <name>Zn(2+)</name>
        <dbReference type="ChEBI" id="CHEBI:29105"/>
    </cofactor>
    <text evidence="6">Binds 1 zinc ion per subunit.</text>
</comment>
<dbReference type="Gene3D" id="3.30.1490.190">
    <property type="match status" value="1"/>
</dbReference>
<proteinExistence type="predicted"/>
<keyword evidence="2 7" id="KW-0408">Iron</keyword>
<dbReference type="InterPro" id="IPR036390">
    <property type="entry name" value="WH_DNA-bd_sf"/>
</dbReference>
<evidence type="ECO:0000256" key="1">
    <source>
        <dbReference type="ARBA" id="ARBA00022491"/>
    </source>
</evidence>
<keyword evidence="6" id="KW-0479">Metal-binding</keyword>
<organism evidence="10 11">
    <name type="scientific">Desulfobacter hydrogenophilus</name>
    <dbReference type="NCBI Taxonomy" id="2291"/>
    <lineage>
        <taxon>Bacteria</taxon>
        <taxon>Pseudomonadati</taxon>
        <taxon>Thermodesulfobacteriota</taxon>
        <taxon>Desulfobacteria</taxon>
        <taxon>Desulfobacterales</taxon>
        <taxon>Desulfobacteraceae</taxon>
        <taxon>Desulfobacter</taxon>
    </lineage>
</organism>
<feature type="domain" description="Ferrous iron transporter FeoA-like" evidence="8">
    <location>
        <begin position="153"/>
        <end position="224"/>
    </location>
</feature>
<evidence type="ECO:0000259" key="8">
    <source>
        <dbReference type="SMART" id="SM00899"/>
    </source>
</evidence>
<dbReference type="SUPFAM" id="SSF46785">
    <property type="entry name" value="Winged helix' DNA-binding domain"/>
    <property type="match status" value="1"/>
</dbReference>
<reference evidence="10 11" key="1">
    <citation type="submission" date="2018-06" db="EMBL/GenBank/DDBJ databases">
        <title>Complete Genome Sequence of Desulfobacter hydrogenophilus (DSM3380).</title>
        <authorList>
            <person name="Marietou A."/>
            <person name="Schreiber L."/>
            <person name="Marshall I."/>
            <person name="Jorgensen B."/>
        </authorList>
    </citation>
    <scope>NUCLEOTIDE SEQUENCE [LARGE SCALE GENOMIC DNA]</scope>
    <source>
        <strain evidence="10 11">DSM 3380</strain>
    </source>
</reference>
<evidence type="ECO:0000313" key="11">
    <source>
        <dbReference type="Proteomes" id="UP000248798"/>
    </source>
</evidence>
<dbReference type="AlphaFoldDB" id="A0A328FCU2"/>
<feature type="binding site" evidence="7">
    <location>
        <position position="117"/>
    </location>
    <ligand>
        <name>Fe cation</name>
        <dbReference type="ChEBI" id="CHEBI:24875"/>
    </ligand>
</feature>
<feature type="binding site" evidence="6">
    <location>
        <position position="145"/>
    </location>
    <ligand>
        <name>Zn(2+)</name>
        <dbReference type="ChEBI" id="CHEBI:29105"/>
    </ligand>
</feature>
<dbReference type="PANTHER" id="PTHR43151">
    <property type="entry name" value="FEOA FAMILY PROTEIN"/>
    <property type="match status" value="1"/>
</dbReference>
<name>A0A328FCU2_9BACT</name>
<evidence type="ECO:0000256" key="7">
    <source>
        <dbReference type="PIRSR" id="PIRSR602481-2"/>
    </source>
</evidence>
<dbReference type="PANTHER" id="PTHR43151:SF1">
    <property type="entry name" value="SSR2333 PROTEIN"/>
    <property type="match status" value="1"/>
</dbReference>
<keyword evidence="1" id="KW-0678">Repressor</keyword>
<feature type="binding site" evidence="7">
    <location>
        <position position="96"/>
    </location>
    <ligand>
        <name>Fe cation</name>
        <dbReference type="ChEBI" id="CHEBI:24875"/>
    </ligand>
</feature>
<dbReference type="Gene3D" id="2.30.30.90">
    <property type="match status" value="2"/>
</dbReference>
<evidence type="ECO:0000313" key="12">
    <source>
        <dbReference type="Proteomes" id="UP000293902"/>
    </source>
</evidence>
<evidence type="ECO:0000256" key="6">
    <source>
        <dbReference type="PIRSR" id="PIRSR602481-1"/>
    </source>
</evidence>
<comment type="cofactor">
    <cofactor evidence="7">
        <name>Mn(2+)</name>
        <dbReference type="ChEBI" id="CHEBI:29035"/>
    </cofactor>
    <cofactor evidence="7">
        <name>Fe(2+)</name>
        <dbReference type="ChEBI" id="CHEBI:29033"/>
    </cofactor>
    <text evidence="7">Binds 1 Mn(2+) or Fe(2+) ion per subunit.</text>
</comment>
<evidence type="ECO:0000256" key="2">
    <source>
        <dbReference type="ARBA" id="ARBA00023004"/>
    </source>
</evidence>
<dbReference type="RefSeq" id="WP_111955858.1">
    <property type="nucleotide sequence ID" value="NZ_CP036313.1"/>
</dbReference>
<keyword evidence="4" id="KW-0238">DNA-binding</keyword>
<dbReference type="EMBL" id="CP036313">
    <property type="protein sequence ID" value="QBH13197.1"/>
    <property type="molecule type" value="Genomic_DNA"/>
</dbReference>
<evidence type="ECO:0000256" key="5">
    <source>
        <dbReference type="ARBA" id="ARBA00023163"/>
    </source>
</evidence>
<dbReference type="GO" id="GO:0003677">
    <property type="term" value="F:DNA binding"/>
    <property type="evidence" value="ECO:0007669"/>
    <property type="project" value="UniProtKB-KW"/>
</dbReference>
<dbReference type="SMART" id="SM00899">
    <property type="entry name" value="FeoA"/>
    <property type="match status" value="2"/>
</dbReference>